<reference evidence="2 3" key="1">
    <citation type="submission" date="2019-09" db="EMBL/GenBank/DDBJ databases">
        <title>In-depth cultivation of the pig gut microbiome towards novel bacterial diversity and tailored functional studies.</title>
        <authorList>
            <person name="Wylensek D."/>
            <person name="Hitch T.C.A."/>
            <person name="Clavel T."/>
        </authorList>
    </citation>
    <scope>NUCLEOTIDE SEQUENCE [LARGE SCALE GENOMIC DNA]</scope>
    <source>
        <strain evidence="2 3">WCA-389-WT-3C</strain>
    </source>
</reference>
<feature type="domain" description="GLUG" evidence="1">
    <location>
        <begin position="407"/>
        <end position="428"/>
    </location>
</feature>
<dbReference type="Pfam" id="PF07581">
    <property type="entry name" value="Glug"/>
    <property type="match status" value="1"/>
</dbReference>
<accession>A0A7K0JC46</accession>
<dbReference type="Gene3D" id="2.60.40.2630">
    <property type="match status" value="1"/>
</dbReference>
<evidence type="ECO:0000313" key="2">
    <source>
        <dbReference type="EMBL" id="MSS47565.1"/>
    </source>
</evidence>
<evidence type="ECO:0000259" key="1">
    <source>
        <dbReference type="Pfam" id="PF07581"/>
    </source>
</evidence>
<dbReference type="AlphaFoldDB" id="A0A7K0JC46"/>
<dbReference type="EMBL" id="VULU01000005">
    <property type="protein sequence ID" value="MSS47565.1"/>
    <property type="molecule type" value="Genomic_DNA"/>
</dbReference>
<name>A0A7K0JC46_PHOVU</name>
<dbReference type="Proteomes" id="UP000460950">
    <property type="component" value="Unassembled WGS sequence"/>
</dbReference>
<dbReference type="PROSITE" id="PS51257">
    <property type="entry name" value="PROKAR_LIPOPROTEIN"/>
    <property type="match status" value="1"/>
</dbReference>
<evidence type="ECO:0000313" key="3">
    <source>
        <dbReference type="Proteomes" id="UP000460950"/>
    </source>
</evidence>
<sequence length="607" mass="66855">MKYNSLIIGLSVLALQSCTDNLVYTGTDIEVVLTGNTYQAVFTESSPVSTFNSGNQILLNASGSLQIDNRILTYMDNQWKAENEFSWSDLTGKTNVTAVYPVYPDLDYVQENLYKNNSLEDILYVKDEFPAGNSIHLQFKHLFSLLTLHLEGNLQTYFQKIEVTCPAVSSIIPKSAEIVLADNGTHTTTIAQVSPSGNYSFIVPPVGNMVIAINMVTNGKKYTTQLETKSFTGNKEYTYHLKISEKTPGIMTAEDWIAFSQLINSNTFTQYKGKTLDDFGETMNGITTYYLLNDIDFKDVDCTELKQIGYAQTNYYFSQTFDGQNHTLYNIPINSSNGTTGVFGAVNITGIVKNLHIESSKVSITSKSKSTAEGTSILVGRNKGKILNCCVKECQIAANPTKTNQSANTGGIAGTSTGEITNCYVTNTQIIYDANSKIKAGPAGGIAGSSQTQGLIANCYSANNIIKNRESYNGGICGKASDGAHIENCYVYNIDLITTKGLFAGIAANSFFIHNYYDNAKITFIGKNDDGNQLSKNAQYTGTFMNKEDIPIYRLLNQWIDETAPTLYPGYPFTRWTDGGENLPAVFRDSVQIKSRFLISLKKRLFI</sequence>
<comment type="caution">
    <text evidence="2">The sequence shown here is derived from an EMBL/GenBank/DDBJ whole genome shotgun (WGS) entry which is preliminary data.</text>
</comment>
<protein>
    <submittedName>
        <fullName evidence="2">Fimbrillin family protein</fullName>
    </submittedName>
</protein>
<dbReference type="RefSeq" id="WP_117696046.1">
    <property type="nucleotide sequence ID" value="NZ_CAXSNX010000024.1"/>
</dbReference>
<dbReference type="Gene3D" id="2.160.20.110">
    <property type="match status" value="1"/>
</dbReference>
<proteinExistence type="predicted"/>
<dbReference type="InterPro" id="IPR011493">
    <property type="entry name" value="GLUG"/>
</dbReference>
<organism evidence="2 3">
    <name type="scientific">Phocaeicola vulgatus</name>
    <name type="common">Bacteroides vulgatus</name>
    <dbReference type="NCBI Taxonomy" id="821"/>
    <lineage>
        <taxon>Bacteria</taxon>
        <taxon>Pseudomonadati</taxon>
        <taxon>Bacteroidota</taxon>
        <taxon>Bacteroidia</taxon>
        <taxon>Bacteroidales</taxon>
        <taxon>Bacteroidaceae</taxon>
        <taxon>Phocaeicola</taxon>
    </lineage>
</organism>
<gene>
    <name evidence="2" type="ORF">FYJ30_04310</name>
</gene>